<protein>
    <recommendedName>
        <fullName evidence="4">Fimbrial protein</fullName>
    </recommendedName>
</protein>
<feature type="chain" id="PRO_5038372090" description="Fimbrial protein" evidence="1">
    <location>
        <begin position="25"/>
        <end position="163"/>
    </location>
</feature>
<name>A0A9D2FQW3_9FIRM</name>
<evidence type="ECO:0000313" key="3">
    <source>
        <dbReference type="Proteomes" id="UP000824056"/>
    </source>
</evidence>
<evidence type="ECO:0008006" key="4">
    <source>
        <dbReference type="Google" id="ProtNLM"/>
    </source>
</evidence>
<dbReference type="AlphaFoldDB" id="A0A9D2FQW3"/>
<organism evidence="2 3">
    <name type="scientific">Candidatus Blautia pullicola</name>
    <dbReference type="NCBI Taxonomy" id="2838498"/>
    <lineage>
        <taxon>Bacteria</taxon>
        <taxon>Bacillati</taxon>
        <taxon>Bacillota</taxon>
        <taxon>Clostridia</taxon>
        <taxon>Lachnospirales</taxon>
        <taxon>Lachnospiraceae</taxon>
        <taxon>Blautia</taxon>
    </lineage>
</organism>
<evidence type="ECO:0000313" key="2">
    <source>
        <dbReference type="EMBL" id="HIZ64855.1"/>
    </source>
</evidence>
<keyword evidence="1" id="KW-0732">Signal</keyword>
<dbReference type="Proteomes" id="UP000824056">
    <property type="component" value="Unassembled WGS sequence"/>
</dbReference>
<feature type="signal peptide" evidence="1">
    <location>
        <begin position="1"/>
        <end position="24"/>
    </location>
</feature>
<reference evidence="2" key="2">
    <citation type="submission" date="2021-04" db="EMBL/GenBank/DDBJ databases">
        <authorList>
            <person name="Gilroy R."/>
        </authorList>
    </citation>
    <scope>NUCLEOTIDE SEQUENCE</scope>
    <source>
        <strain evidence="2">1068</strain>
    </source>
</reference>
<evidence type="ECO:0000256" key="1">
    <source>
        <dbReference type="SAM" id="SignalP"/>
    </source>
</evidence>
<proteinExistence type="predicted"/>
<dbReference type="EMBL" id="DXBG01000068">
    <property type="protein sequence ID" value="HIZ64855.1"/>
    <property type="molecule type" value="Genomic_DNA"/>
</dbReference>
<sequence length="163" mass="16743">MKKKLAAGILSMALAVGMVFPVSAADTKTENMTVTYTQGESYLLSIPASAQGLDLSTTQDVTTDVGVTGVNLAPGRKIQVRVTAGVNGSGVVELTQAGGTAVLQSSLTLQETGAPVTLNQTFAEFTTDGSKTLNFSALKTQDNSQVKAGSYSGTITFSADITQ</sequence>
<accession>A0A9D2FQW3</accession>
<reference evidence="2" key="1">
    <citation type="journal article" date="2021" name="PeerJ">
        <title>Extensive microbial diversity within the chicken gut microbiome revealed by metagenomics and culture.</title>
        <authorList>
            <person name="Gilroy R."/>
            <person name="Ravi A."/>
            <person name="Getino M."/>
            <person name="Pursley I."/>
            <person name="Horton D.L."/>
            <person name="Alikhan N.F."/>
            <person name="Baker D."/>
            <person name="Gharbi K."/>
            <person name="Hall N."/>
            <person name="Watson M."/>
            <person name="Adriaenssens E.M."/>
            <person name="Foster-Nyarko E."/>
            <person name="Jarju S."/>
            <person name="Secka A."/>
            <person name="Antonio M."/>
            <person name="Oren A."/>
            <person name="Chaudhuri R.R."/>
            <person name="La Ragione R."/>
            <person name="Hildebrand F."/>
            <person name="Pallen M.J."/>
        </authorList>
    </citation>
    <scope>NUCLEOTIDE SEQUENCE</scope>
    <source>
        <strain evidence="2">1068</strain>
    </source>
</reference>
<gene>
    <name evidence="2" type="ORF">H9809_02980</name>
</gene>
<comment type="caution">
    <text evidence="2">The sequence shown here is derived from an EMBL/GenBank/DDBJ whole genome shotgun (WGS) entry which is preliminary data.</text>
</comment>